<dbReference type="GO" id="GO:0043625">
    <property type="term" value="C:delta DNA polymerase complex"/>
    <property type="evidence" value="ECO:0007669"/>
    <property type="project" value="TreeGrafter"/>
</dbReference>
<dbReference type="KEGG" id="mgl:MGL_0419"/>
<evidence type="ECO:0000313" key="5">
    <source>
        <dbReference type="Proteomes" id="UP000008837"/>
    </source>
</evidence>
<comment type="caution">
    <text evidence="4">The sequence shown here is derived from an EMBL/GenBank/DDBJ whole genome shotgun (WGS) entry which is preliminary data.</text>
</comment>
<dbReference type="RefSeq" id="XP_001732644.1">
    <property type="nucleotide sequence ID" value="XM_001732592.1"/>
</dbReference>
<evidence type="ECO:0000259" key="3">
    <source>
        <dbReference type="Pfam" id="PF18018"/>
    </source>
</evidence>
<name>A8PTG1_MALGO</name>
<dbReference type="Pfam" id="PF18018">
    <property type="entry name" value="DNA_pol_D_N"/>
    <property type="match status" value="1"/>
</dbReference>
<reference evidence="4 5" key="1">
    <citation type="journal article" date="2007" name="Proc. Natl. Acad. Sci. U.S.A.">
        <title>Dandruff-associated Malassezia genomes reveal convergent and divergent virulence traits shared with plant and human fungal pathogens.</title>
        <authorList>
            <person name="Xu J."/>
            <person name="Saunders C.W."/>
            <person name="Hu P."/>
            <person name="Grant R.A."/>
            <person name="Boekhout T."/>
            <person name="Kuramae E.E."/>
            <person name="Kronstad J.W."/>
            <person name="Deangelis Y.M."/>
            <person name="Reeder N.L."/>
            <person name="Johnstone K.R."/>
            <person name="Leland M."/>
            <person name="Fieno A.M."/>
            <person name="Begley W.M."/>
            <person name="Sun Y."/>
            <person name="Lacey M.P."/>
            <person name="Chaudhary T."/>
            <person name="Keough T."/>
            <person name="Chu L."/>
            <person name="Sears R."/>
            <person name="Yuan B."/>
            <person name="Dawson T.L.Jr."/>
        </authorList>
    </citation>
    <scope>NUCLEOTIDE SEQUENCE [LARGE SCALE GENOMIC DNA]</scope>
    <source>
        <strain evidence="5">ATCC MYA-4612 / CBS 7966</strain>
    </source>
</reference>
<dbReference type="AlphaFoldDB" id="A8PTG1"/>
<dbReference type="OrthoDB" id="3763at2759"/>
<dbReference type="VEuPathDB" id="FungiDB:MGL_0419"/>
<dbReference type="InterPro" id="IPR040663">
    <property type="entry name" value="DNA_pol_D_N"/>
</dbReference>
<dbReference type="InterPro" id="IPR024826">
    <property type="entry name" value="DNA_pol_delta/II_ssu"/>
</dbReference>
<protein>
    <recommendedName>
        <fullName evidence="3">DNA polymerase delta subunit OB-fold domain-containing protein</fullName>
    </recommendedName>
</protein>
<feature type="domain" description="DNA polymerase delta subunit OB-fold" evidence="3">
    <location>
        <begin position="30"/>
        <end position="168"/>
    </location>
</feature>
<keyword evidence="2" id="KW-0235">DNA replication</keyword>
<dbReference type="STRING" id="425265.A8PTG1"/>
<organism evidence="4 5">
    <name type="scientific">Malassezia globosa (strain ATCC MYA-4612 / CBS 7966)</name>
    <name type="common">Dandruff-associated fungus</name>
    <dbReference type="NCBI Taxonomy" id="425265"/>
    <lineage>
        <taxon>Eukaryota</taxon>
        <taxon>Fungi</taxon>
        <taxon>Dikarya</taxon>
        <taxon>Basidiomycota</taxon>
        <taxon>Ustilaginomycotina</taxon>
        <taxon>Malasseziomycetes</taxon>
        <taxon>Malasseziales</taxon>
        <taxon>Malasseziaceae</taxon>
        <taxon>Malassezia</taxon>
    </lineage>
</organism>
<comment type="similarity">
    <text evidence="1">Belongs to the DNA polymerase delta/II small subunit family.</text>
</comment>
<keyword evidence="5" id="KW-1185">Reference proteome</keyword>
<dbReference type="PANTHER" id="PTHR10416">
    <property type="entry name" value="DNA POLYMERASE DELTA SUBUNIT 2"/>
    <property type="match status" value="1"/>
</dbReference>
<proteinExistence type="inferred from homology"/>
<evidence type="ECO:0000313" key="4">
    <source>
        <dbReference type="EMBL" id="EDP45430.1"/>
    </source>
</evidence>
<accession>A8PTG1</accession>
<sequence length="218" mass="24206">MERARASFDALASLSDPLRVPASERTYGRQFAQMYDYRLAVLRRRAREAAMAQRPDTCVNATYIERLLDIPPRQMCMVVGTFYSAMQLKPDVLQDIARDLSLPAPPPRTSYVDTEHDELFLEDQSGRVRVVGDLLRPGTQLAQTCVTGVVACVIGIETPDGDLEVHHVFFPGLPPTAAVSYLAAKQLPRPRTITTSSFLQVVCTWESRIHAVISLGTC</sequence>
<dbReference type="EMBL" id="AAYY01000001">
    <property type="protein sequence ID" value="EDP45430.1"/>
    <property type="molecule type" value="Genomic_DNA"/>
</dbReference>
<dbReference type="GeneID" id="5856950"/>
<evidence type="ECO:0000256" key="2">
    <source>
        <dbReference type="ARBA" id="ARBA00022705"/>
    </source>
</evidence>
<dbReference type="GO" id="GO:0006271">
    <property type="term" value="P:DNA strand elongation involved in DNA replication"/>
    <property type="evidence" value="ECO:0007669"/>
    <property type="project" value="TreeGrafter"/>
</dbReference>
<dbReference type="Proteomes" id="UP000008837">
    <property type="component" value="Unassembled WGS sequence"/>
</dbReference>
<gene>
    <name evidence="4" type="ORF">MGL_0419</name>
</gene>
<dbReference type="Gene3D" id="2.40.50.430">
    <property type="match status" value="1"/>
</dbReference>
<dbReference type="PANTHER" id="PTHR10416:SF0">
    <property type="entry name" value="DNA POLYMERASE DELTA SUBUNIT 2"/>
    <property type="match status" value="1"/>
</dbReference>
<evidence type="ECO:0000256" key="1">
    <source>
        <dbReference type="ARBA" id="ARBA00006035"/>
    </source>
</evidence>
<dbReference type="InParanoid" id="A8PTG1"/>